<dbReference type="SUPFAM" id="SSF46689">
    <property type="entry name" value="Homeodomain-like"/>
    <property type="match status" value="2"/>
</dbReference>
<dbReference type="InterPro" id="IPR009057">
    <property type="entry name" value="Homeodomain-like_sf"/>
</dbReference>
<keyword evidence="1" id="KW-0805">Transcription regulation</keyword>
<evidence type="ECO:0000259" key="5">
    <source>
        <dbReference type="PROSITE" id="PS01124"/>
    </source>
</evidence>
<evidence type="ECO:0000256" key="4">
    <source>
        <dbReference type="SAM" id="MobiDB-lite"/>
    </source>
</evidence>
<protein>
    <submittedName>
        <fullName evidence="6">AraC family transcriptional regulator</fullName>
    </submittedName>
</protein>
<reference evidence="6 7" key="1">
    <citation type="submission" date="2023-03" db="EMBL/GenBank/DDBJ databases">
        <title>NovoSphingobium album sp. nov. isolated from polycyclic aromatic hydrocarbons- and heavy-metal polluted soil.</title>
        <authorList>
            <person name="Liu Z."/>
            <person name="Wang K."/>
        </authorList>
    </citation>
    <scope>NUCLEOTIDE SEQUENCE [LARGE SCALE GENOMIC DNA]</scope>
    <source>
        <strain evidence="6 7">H3SJ31-1</strain>
    </source>
</reference>
<feature type="region of interest" description="Disordered" evidence="4">
    <location>
        <begin position="1"/>
        <end position="22"/>
    </location>
</feature>
<organism evidence="6 7">
    <name type="scientific">Novosphingobium album</name>
    <name type="common">ex Liu et al. 2023</name>
    <dbReference type="NCBI Taxonomy" id="3031130"/>
    <lineage>
        <taxon>Bacteria</taxon>
        <taxon>Pseudomonadati</taxon>
        <taxon>Pseudomonadota</taxon>
        <taxon>Alphaproteobacteria</taxon>
        <taxon>Sphingomonadales</taxon>
        <taxon>Sphingomonadaceae</taxon>
        <taxon>Novosphingobium</taxon>
    </lineage>
</organism>
<dbReference type="PANTHER" id="PTHR46796:SF12">
    <property type="entry name" value="HTH-TYPE DNA-BINDING TRANSCRIPTIONAL ACTIVATOR EUTR"/>
    <property type="match status" value="1"/>
</dbReference>
<dbReference type="InterPro" id="IPR035418">
    <property type="entry name" value="AraC-bd_2"/>
</dbReference>
<dbReference type="InterPro" id="IPR018062">
    <property type="entry name" value="HTH_AraC-typ_CS"/>
</dbReference>
<dbReference type="InterPro" id="IPR018060">
    <property type="entry name" value="HTH_AraC"/>
</dbReference>
<dbReference type="RefSeq" id="WP_275228092.1">
    <property type="nucleotide sequence ID" value="NZ_JARESE010000028.1"/>
</dbReference>
<dbReference type="PANTHER" id="PTHR46796">
    <property type="entry name" value="HTH-TYPE TRANSCRIPTIONAL ACTIVATOR RHAS-RELATED"/>
    <property type="match status" value="1"/>
</dbReference>
<evidence type="ECO:0000313" key="6">
    <source>
        <dbReference type="EMBL" id="MDE8652018.1"/>
    </source>
</evidence>
<evidence type="ECO:0000256" key="1">
    <source>
        <dbReference type="ARBA" id="ARBA00023015"/>
    </source>
</evidence>
<dbReference type="Gene3D" id="1.10.10.60">
    <property type="entry name" value="Homeodomain-like"/>
    <property type="match status" value="1"/>
</dbReference>
<comment type="caution">
    <text evidence="6">The sequence shown here is derived from an EMBL/GenBank/DDBJ whole genome shotgun (WGS) entry which is preliminary data.</text>
</comment>
<dbReference type="PROSITE" id="PS00041">
    <property type="entry name" value="HTH_ARAC_FAMILY_1"/>
    <property type="match status" value="1"/>
</dbReference>
<gene>
    <name evidence="6" type="ORF">PYV00_09830</name>
</gene>
<dbReference type="EMBL" id="JARESE010000028">
    <property type="protein sequence ID" value="MDE8652018.1"/>
    <property type="molecule type" value="Genomic_DNA"/>
</dbReference>
<dbReference type="Pfam" id="PF14525">
    <property type="entry name" value="AraC_binding_2"/>
    <property type="match status" value="1"/>
</dbReference>
<dbReference type="SMART" id="SM00342">
    <property type="entry name" value="HTH_ARAC"/>
    <property type="match status" value="1"/>
</dbReference>
<evidence type="ECO:0000256" key="2">
    <source>
        <dbReference type="ARBA" id="ARBA00023125"/>
    </source>
</evidence>
<keyword evidence="2" id="KW-0238">DNA-binding</keyword>
<feature type="domain" description="HTH araC/xylS-type" evidence="5">
    <location>
        <begin position="244"/>
        <end position="344"/>
    </location>
</feature>
<proteinExistence type="predicted"/>
<keyword evidence="7" id="KW-1185">Reference proteome</keyword>
<accession>A0ABT5WSP1</accession>
<name>A0ABT5WSP1_9SPHN</name>
<dbReference type="Pfam" id="PF12833">
    <property type="entry name" value="HTH_18"/>
    <property type="match status" value="1"/>
</dbReference>
<evidence type="ECO:0000256" key="3">
    <source>
        <dbReference type="ARBA" id="ARBA00023163"/>
    </source>
</evidence>
<dbReference type="PROSITE" id="PS01124">
    <property type="entry name" value="HTH_ARAC_FAMILY_2"/>
    <property type="match status" value="1"/>
</dbReference>
<dbReference type="InterPro" id="IPR050204">
    <property type="entry name" value="AraC_XylS_family_regulators"/>
</dbReference>
<sequence>MTGGSHPVARGSGPGENASAWPHGPVDLLPGAMVFASRDLYEARDYFSRTYCPHNLQLTRRGEGLDAWLNHRRLGKLGIGVMAYGADVAIEGIEDEDMLLLMHPLSGMAEIGTARGTVNSDARYASVVDTGELRRMRWSADCVQRVVQIGNAVLDHHAMMLMGRPLSQKLRFAPEMPVAPDLVNCWHYASLLGMELSVPGGGANRAVLDSLETLFVLKLLESHPNNYSEQLKPQPCKIAPHHVRRVEQFIIAHADQAITLEQLVEVGGVSARALFDGFRRFRGTSPMAFLKSVRLERARDDLRNAAPGESVTVIACRWGFYQFGRFAAQYKRMFGELPSETLRQLN</sequence>
<keyword evidence="3" id="KW-0804">Transcription</keyword>
<evidence type="ECO:0000313" key="7">
    <source>
        <dbReference type="Proteomes" id="UP001216253"/>
    </source>
</evidence>
<dbReference type="Proteomes" id="UP001216253">
    <property type="component" value="Unassembled WGS sequence"/>
</dbReference>